<comment type="caution">
    <text evidence="3">The sequence shown here is derived from an EMBL/GenBank/DDBJ whole genome shotgun (WGS) entry which is preliminary data.</text>
</comment>
<name>A0A644ZLI6_9ZZZZ</name>
<dbReference type="AlphaFoldDB" id="A0A644ZLI6"/>
<dbReference type="PANTHER" id="PTHR43236:SF2">
    <property type="entry name" value="BLL0069 PROTEIN"/>
    <property type="match status" value="1"/>
</dbReference>
<sequence length="364" mass="42490">METKNEFTPKKAILPGSVLKLELGDRGIKQKDFAREIGLPASNLNEYIHGKRSFTADFSLKLEQALKIPANIWMNLQQNYDITFARKEQLDIEEQAAFNDLEEYDKIISIKDLTRRLGITSASWKVILDQLNLILGLKPAAELQVCANAQFFKKSPNLKNDQRMILTWTLLAKAEIKKVEVSGVFDISQKKQIIYELKSVLHENVNTINRVRDILLKNGIKFCIVEKLDKTPIEGYSFYDDDIPCIVVTKRRDKIDNFAFAIMHELGHLFLHFGENRSFEFVTIEEDRRVDKYESEADKFASDSLIPENIWRESPEVRLNPYQIQKKYSEWADNFQLNKWIVLGRIGHELNFWKFREDGTRRIL</sequence>
<evidence type="ECO:0000259" key="2">
    <source>
        <dbReference type="PROSITE" id="PS50943"/>
    </source>
</evidence>
<dbReference type="PROSITE" id="PS50943">
    <property type="entry name" value="HTH_CROC1"/>
    <property type="match status" value="1"/>
</dbReference>
<dbReference type="InterPro" id="IPR001387">
    <property type="entry name" value="Cro/C1-type_HTH"/>
</dbReference>
<organism evidence="3">
    <name type="scientific">bioreactor metagenome</name>
    <dbReference type="NCBI Taxonomy" id="1076179"/>
    <lineage>
        <taxon>unclassified sequences</taxon>
        <taxon>metagenomes</taxon>
        <taxon>ecological metagenomes</taxon>
    </lineage>
</organism>
<dbReference type="InterPro" id="IPR052345">
    <property type="entry name" value="Rad_response_metalloprotease"/>
</dbReference>
<comment type="similarity">
    <text evidence="1">Belongs to the short-chain fatty acyl-CoA assimilation regulator (ScfR) family.</text>
</comment>
<evidence type="ECO:0000256" key="1">
    <source>
        <dbReference type="ARBA" id="ARBA00007227"/>
    </source>
</evidence>
<gene>
    <name evidence="3" type="ORF">SDC9_85243</name>
</gene>
<feature type="domain" description="HTH cro/C1-type" evidence="2">
    <location>
        <begin position="19"/>
        <end position="73"/>
    </location>
</feature>
<dbReference type="EMBL" id="VSSQ01008345">
    <property type="protein sequence ID" value="MPM38614.1"/>
    <property type="molecule type" value="Genomic_DNA"/>
</dbReference>
<dbReference type="Gene3D" id="1.10.10.2910">
    <property type="match status" value="1"/>
</dbReference>
<dbReference type="InterPro" id="IPR010982">
    <property type="entry name" value="Lambda_DNA-bd_dom_sf"/>
</dbReference>
<accession>A0A644ZLI6</accession>
<dbReference type="SMART" id="SM00530">
    <property type="entry name" value="HTH_XRE"/>
    <property type="match status" value="1"/>
</dbReference>
<dbReference type="CDD" id="cd00093">
    <property type="entry name" value="HTH_XRE"/>
    <property type="match status" value="1"/>
</dbReference>
<proteinExistence type="inferred from homology"/>
<dbReference type="InterPro" id="IPR010359">
    <property type="entry name" value="IrrE_HExxH"/>
</dbReference>
<dbReference type="Pfam" id="PF06114">
    <property type="entry name" value="Peptidase_M78"/>
    <property type="match status" value="1"/>
</dbReference>
<dbReference type="GO" id="GO:0003677">
    <property type="term" value="F:DNA binding"/>
    <property type="evidence" value="ECO:0007669"/>
    <property type="project" value="InterPro"/>
</dbReference>
<dbReference type="Gene3D" id="1.10.260.40">
    <property type="entry name" value="lambda repressor-like DNA-binding domains"/>
    <property type="match status" value="1"/>
</dbReference>
<dbReference type="NCBIfam" id="TIGR02607">
    <property type="entry name" value="antidote_HigA"/>
    <property type="match status" value="1"/>
</dbReference>
<dbReference type="SUPFAM" id="SSF47413">
    <property type="entry name" value="lambda repressor-like DNA-binding domains"/>
    <property type="match status" value="1"/>
</dbReference>
<dbReference type="InterPro" id="IPR013430">
    <property type="entry name" value="Toxin_antidote_HigA"/>
</dbReference>
<evidence type="ECO:0000313" key="3">
    <source>
        <dbReference type="EMBL" id="MPM38614.1"/>
    </source>
</evidence>
<reference evidence="3" key="1">
    <citation type="submission" date="2019-08" db="EMBL/GenBank/DDBJ databases">
        <authorList>
            <person name="Kucharzyk K."/>
            <person name="Murdoch R.W."/>
            <person name="Higgins S."/>
            <person name="Loffler F."/>
        </authorList>
    </citation>
    <scope>NUCLEOTIDE SEQUENCE</scope>
</reference>
<protein>
    <recommendedName>
        <fullName evidence="2">HTH cro/C1-type domain-containing protein</fullName>
    </recommendedName>
</protein>
<dbReference type="Pfam" id="PF01381">
    <property type="entry name" value="HTH_3"/>
    <property type="match status" value="1"/>
</dbReference>
<dbReference type="PANTHER" id="PTHR43236">
    <property type="entry name" value="ANTITOXIN HIGA1"/>
    <property type="match status" value="1"/>
</dbReference>